<evidence type="ECO:0000313" key="7">
    <source>
        <dbReference type="Proteomes" id="UP000696280"/>
    </source>
</evidence>
<dbReference type="SMART" id="SM00355">
    <property type="entry name" value="ZnF_C2H2"/>
    <property type="match status" value="3"/>
</dbReference>
<reference evidence="6" key="1">
    <citation type="submission" date="2021-07" db="EMBL/GenBank/DDBJ databases">
        <authorList>
            <person name="Durling M."/>
        </authorList>
    </citation>
    <scope>NUCLEOTIDE SEQUENCE</scope>
</reference>
<name>A0A9N9KN16_9HELO</name>
<comment type="caution">
    <text evidence="6">The sequence shown here is derived from an EMBL/GenBank/DDBJ whole genome shotgun (WGS) entry which is preliminary data.</text>
</comment>
<keyword evidence="2 3" id="KW-0040">ANK repeat</keyword>
<evidence type="ECO:0000256" key="3">
    <source>
        <dbReference type="PROSITE-ProRule" id="PRU00023"/>
    </source>
</evidence>
<dbReference type="GO" id="GO:0006396">
    <property type="term" value="P:RNA processing"/>
    <property type="evidence" value="ECO:0007669"/>
    <property type="project" value="TreeGrafter"/>
</dbReference>
<dbReference type="PROSITE" id="PS50157">
    <property type="entry name" value="ZINC_FINGER_C2H2_2"/>
    <property type="match status" value="2"/>
</dbReference>
<dbReference type="OrthoDB" id="5428966at2759"/>
<dbReference type="GO" id="GO:0003723">
    <property type="term" value="F:RNA binding"/>
    <property type="evidence" value="ECO:0007669"/>
    <property type="project" value="TreeGrafter"/>
</dbReference>
<accession>A0A9N9KN16</accession>
<evidence type="ECO:0000256" key="2">
    <source>
        <dbReference type="ARBA" id="ARBA00023043"/>
    </source>
</evidence>
<dbReference type="GO" id="GO:0008270">
    <property type="term" value="F:zinc ion binding"/>
    <property type="evidence" value="ECO:0007669"/>
    <property type="project" value="UniProtKB-KW"/>
</dbReference>
<keyword evidence="4" id="KW-0862">Zinc</keyword>
<sequence>MAVQCSKCQKPFRIQADYNRHRKQHDRLFKCTICSRTFGLKTNLGRHMLSHIGAEKKWTIQCSWPGCKTKTVREDYLLKHMRKSHLEKQMTGNPDDIVRLKAKCETQYQQSVREARASAAEHRPTLHEAVANGDEEEVSRLLASGADVNAPIPSLNISSDYSIDMTRGGKWQETPLSLSVLHRRETIFRILLNINSSRKSLLWAFHACIRTDNMQLAGELIKKGVDVNEADTERGNCYPLEIAAAGNHKEILQFLLRRGAITEPSSSTTTGSPLIAAAGRGHAESVNLLLEHGADINLEGGQHGSALGAASYGGHEHIVNLLLEHGADINLEGGQHGSALGAASYNGNKHIVNLLLEHGADINLEGGSFGSALGAASFNGNKHIVNLLLEHGADINLEGGQHGSALGAASFNGNKHIVNLLLEHGADINLEGGSFGSALGAASKYGEEAVVKLLLDKGANPNIRSRFDGTPLRMAMISGNPRIEALLIEHGATE</sequence>
<dbReference type="Pfam" id="PF13894">
    <property type="entry name" value="zf-C2H2_4"/>
    <property type="match status" value="1"/>
</dbReference>
<dbReference type="SUPFAM" id="SSF48403">
    <property type="entry name" value="Ankyrin repeat"/>
    <property type="match status" value="2"/>
</dbReference>
<feature type="repeat" description="ANK" evidence="3">
    <location>
        <begin position="368"/>
        <end position="400"/>
    </location>
</feature>
<keyword evidence="4" id="KW-0863">Zinc-finger</keyword>
<dbReference type="PANTHER" id="PTHR24141">
    <property type="entry name" value="2-5A-DEPENDENT RIBONUCLEASE"/>
    <property type="match status" value="1"/>
</dbReference>
<dbReference type="Pfam" id="PF00096">
    <property type="entry name" value="zf-C2H2"/>
    <property type="match status" value="1"/>
</dbReference>
<dbReference type="InterPro" id="IPR002110">
    <property type="entry name" value="Ankyrin_rpt"/>
</dbReference>
<dbReference type="PROSITE" id="PS50297">
    <property type="entry name" value="ANK_REP_REGION"/>
    <property type="match status" value="6"/>
</dbReference>
<feature type="repeat" description="ANK" evidence="3">
    <location>
        <begin position="401"/>
        <end position="433"/>
    </location>
</feature>
<dbReference type="Pfam" id="PF00023">
    <property type="entry name" value="Ank"/>
    <property type="match status" value="2"/>
</dbReference>
<proteinExistence type="predicted"/>
<keyword evidence="1" id="KW-0677">Repeat</keyword>
<dbReference type="SMART" id="SM00248">
    <property type="entry name" value="ANK"/>
    <property type="match status" value="9"/>
</dbReference>
<feature type="repeat" description="ANK" evidence="3">
    <location>
        <begin position="121"/>
        <end position="150"/>
    </location>
</feature>
<feature type="repeat" description="ANK" evidence="3">
    <location>
        <begin position="335"/>
        <end position="367"/>
    </location>
</feature>
<dbReference type="Gene3D" id="1.25.40.20">
    <property type="entry name" value="Ankyrin repeat-containing domain"/>
    <property type="match status" value="3"/>
</dbReference>
<dbReference type="InterPro" id="IPR036770">
    <property type="entry name" value="Ankyrin_rpt-contain_sf"/>
</dbReference>
<dbReference type="Gene3D" id="3.30.160.60">
    <property type="entry name" value="Classic Zinc Finger"/>
    <property type="match status" value="1"/>
</dbReference>
<dbReference type="InterPro" id="IPR036236">
    <property type="entry name" value="Znf_C2H2_sf"/>
</dbReference>
<feature type="domain" description="C2H2-type" evidence="5">
    <location>
        <begin position="3"/>
        <end position="25"/>
    </location>
</feature>
<dbReference type="InterPro" id="IPR013087">
    <property type="entry name" value="Znf_C2H2_type"/>
</dbReference>
<organism evidence="6 7">
    <name type="scientific">Hymenoscyphus fraxineus</name>
    <dbReference type="NCBI Taxonomy" id="746836"/>
    <lineage>
        <taxon>Eukaryota</taxon>
        <taxon>Fungi</taxon>
        <taxon>Dikarya</taxon>
        <taxon>Ascomycota</taxon>
        <taxon>Pezizomycotina</taxon>
        <taxon>Leotiomycetes</taxon>
        <taxon>Helotiales</taxon>
        <taxon>Helotiaceae</taxon>
        <taxon>Hymenoscyphus</taxon>
    </lineage>
</organism>
<gene>
    <name evidence="6" type="ORF">HYFRA_00004298</name>
</gene>
<feature type="repeat" description="ANK" evidence="3">
    <location>
        <begin position="302"/>
        <end position="334"/>
    </location>
</feature>
<evidence type="ECO:0000313" key="6">
    <source>
        <dbReference type="EMBL" id="CAG8949966.1"/>
    </source>
</evidence>
<dbReference type="Pfam" id="PF12796">
    <property type="entry name" value="Ank_2"/>
    <property type="match status" value="2"/>
</dbReference>
<keyword evidence="4" id="KW-0479">Metal-binding</keyword>
<keyword evidence="7" id="KW-1185">Reference proteome</keyword>
<dbReference type="EMBL" id="CAJVRL010000025">
    <property type="protein sequence ID" value="CAG8949966.1"/>
    <property type="molecule type" value="Genomic_DNA"/>
</dbReference>
<dbReference type="SUPFAM" id="SSF57667">
    <property type="entry name" value="beta-beta-alpha zinc fingers"/>
    <property type="match status" value="1"/>
</dbReference>
<evidence type="ECO:0000259" key="5">
    <source>
        <dbReference type="PROSITE" id="PS50157"/>
    </source>
</evidence>
<dbReference type="PROSITE" id="PS00028">
    <property type="entry name" value="ZINC_FINGER_C2H2_1"/>
    <property type="match status" value="2"/>
</dbReference>
<feature type="repeat" description="ANK" evidence="3">
    <location>
        <begin position="434"/>
        <end position="466"/>
    </location>
</feature>
<dbReference type="Proteomes" id="UP000696280">
    <property type="component" value="Unassembled WGS sequence"/>
</dbReference>
<feature type="domain" description="C2H2-type" evidence="5">
    <location>
        <begin position="29"/>
        <end position="56"/>
    </location>
</feature>
<evidence type="ECO:0000256" key="1">
    <source>
        <dbReference type="ARBA" id="ARBA00022737"/>
    </source>
</evidence>
<dbReference type="PROSITE" id="PS50088">
    <property type="entry name" value="ANK_REPEAT"/>
    <property type="match status" value="7"/>
</dbReference>
<dbReference type="Pfam" id="PF13637">
    <property type="entry name" value="Ank_4"/>
    <property type="match status" value="1"/>
</dbReference>
<dbReference type="AlphaFoldDB" id="A0A9N9KN16"/>
<evidence type="ECO:0000256" key="4">
    <source>
        <dbReference type="PROSITE-ProRule" id="PRU00042"/>
    </source>
</evidence>
<feature type="repeat" description="ANK" evidence="3">
    <location>
        <begin position="269"/>
        <end position="301"/>
    </location>
</feature>
<dbReference type="GO" id="GO:0004540">
    <property type="term" value="F:RNA nuclease activity"/>
    <property type="evidence" value="ECO:0007669"/>
    <property type="project" value="TreeGrafter"/>
</dbReference>
<protein>
    <recommendedName>
        <fullName evidence="5">C2H2-type domain-containing protein</fullName>
    </recommendedName>
</protein>
<dbReference type="PANTHER" id="PTHR24141:SF1">
    <property type="entry name" value="2-5A-DEPENDENT RIBONUCLEASE"/>
    <property type="match status" value="1"/>
</dbReference>